<comment type="subcellular location">
    <subcellularLocation>
        <location evidence="1">Cell membrane</location>
        <topology evidence="1">Multi-pass membrane protein</topology>
    </subcellularLocation>
</comment>
<evidence type="ECO:0000256" key="1">
    <source>
        <dbReference type="ARBA" id="ARBA00004651"/>
    </source>
</evidence>
<dbReference type="AlphaFoldDB" id="A0A0V7ZNP7"/>
<keyword evidence="3 6" id="KW-0812">Transmembrane</keyword>
<evidence type="ECO:0000256" key="5">
    <source>
        <dbReference type="ARBA" id="ARBA00023136"/>
    </source>
</evidence>
<dbReference type="InterPro" id="IPR001123">
    <property type="entry name" value="LeuE-type"/>
</dbReference>
<feature type="transmembrane region" description="Helical" evidence="6">
    <location>
        <begin position="148"/>
        <end position="168"/>
    </location>
</feature>
<feature type="transmembrane region" description="Helical" evidence="6">
    <location>
        <begin position="188"/>
        <end position="206"/>
    </location>
</feature>
<dbReference type="GO" id="GO:0015171">
    <property type="term" value="F:amino acid transmembrane transporter activity"/>
    <property type="evidence" value="ECO:0007669"/>
    <property type="project" value="TreeGrafter"/>
</dbReference>
<evidence type="ECO:0000256" key="3">
    <source>
        <dbReference type="ARBA" id="ARBA00022692"/>
    </source>
</evidence>
<evidence type="ECO:0000256" key="6">
    <source>
        <dbReference type="SAM" id="Phobius"/>
    </source>
</evidence>
<keyword evidence="5 6" id="KW-0472">Membrane</keyword>
<evidence type="ECO:0000313" key="7">
    <source>
        <dbReference type="EMBL" id="KST66018.1"/>
    </source>
</evidence>
<evidence type="ECO:0008006" key="9">
    <source>
        <dbReference type="Google" id="ProtNLM"/>
    </source>
</evidence>
<keyword evidence="8" id="KW-1185">Reference proteome</keyword>
<name>A0A0V7ZNP7_9CYAN</name>
<dbReference type="EMBL" id="LMTZ01000101">
    <property type="protein sequence ID" value="KST66018.1"/>
    <property type="molecule type" value="Genomic_DNA"/>
</dbReference>
<dbReference type="Pfam" id="PF01810">
    <property type="entry name" value="LysE"/>
    <property type="match status" value="1"/>
</dbReference>
<proteinExistence type="predicted"/>
<feature type="transmembrane region" description="Helical" evidence="6">
    <location>
        <begin position="75"/>
        <end position="96"/>
    </location>
</feature>
<accession>A0A0V7ZNP7</accession>
<gene>
    <name evidence="7" type="ORF">BC008_23885</name>
</gene>
<reference evidence="7 8" key="1">
    <citation type="journal article" date="2015" name="Genome Announc.">
        <title>Draft Genome of the Euendolithic (true boring) Cyanobacterium Mastigocoleus testarum strain BC008.</title>
        <authorList>
            <person name="Guida B.S."/>
            <person name="Garcia-Pichel F."/>
        </authorList>
    </citation>
    <scope>NUCLEOTIDE SEQUENCE [LARGE SCALE GENOMIC DNA]</scope>
    <source>
        <strain evidence="7 8">BC008</strain>
    </source>
</reference>
<evidence type="ECO:0000256" key="2">
    <source>
        <dbReference type="ARBA" id="ARBA00022475"/>
    </source>
</evidence>
<keyword evidence="4 6" id="KW-1133">Transmembrane helix</keyword>
<evidence type="ECO:0000313" key="8">
    <source>
        <dbReference type="Proteomes" id="UP000053372"/>
    </source>
</evidence>
<dbReference type="PANTHER" id="PTHR30086">
    <property type="entry name" value="ARGININE EXPORTER PROTEIN ARGO"/>
    <property type="match status" value="1"/>
</dbReference>
<comment type="caution">
    <text evidence="7">The sequence shown here is derived from an EMBL/GenBank/DDBJ whole genome shotgun (WGS) entry which is preliminary data.</text>
</comment>
<sequence>MQTTMTFSSIVALLGAMIILAAVPSPSVFAVVARTISSGFTHGFVTVVGILIGDFVFIILAIYGLSAIAQTLDSLFVVVKYLGSAYLIWLGIQLWRAKSKVVEVEGIRESSWLSNFLSGLFITLGDQKALLFYLGFFPAFIELKNVSVLDTCIIMAIATIAVGGVKLSYAYMADKARLIFQSSRAKKIINIIAGTVMIGTGFVLLIKT</sequence>
<dbReference type="RefSeq" id="WP_027841545.1">
    <property type="nucleotide sequence ID" value="NZ_LMTZ01000101.1"/>
</dbReference>
<evidence type="ECO:0000256" key="4">
    <source>
        <dbReference type="ARBA" id="ARBA00022989"/>
    </source>
</evidence>
<dbReference type="PANTHER" id="PTHR30086:SF20">
    <property type="entry name" value="ARGININE EXPORTER PROTEIN ARGO-RELATED"/>
    <property type="match status" value="1"/>
</dbReference>
<keyword evidence="2" id="KW-1003">Cell membrane</keyword>
<organism evidence="7 8">
    <name type="scientific">Mastigocoleus testarum BC008</name>
    <dbReference type="NCBI Taxonomy" id="371196"/>
    <lineage>
        <taxon>Bacteria</taxon>
        <taxon>Bacillati</taxon>
        <taxon>Cyanobacteriota</taxon>
        <taxon>Cyanophyceae</taxon>
        <taxon>Nostocales</taxon>
        <taxon>Hapalosiphonaceae</taxon>
        <taxon>Mastigocoleus</taxon>
    </lineage>
</organism>
<dbReference type="GO" id="GO:0005886">
    <property type="term" value="C:plasma membrane"/>
    <property type="evidence" value="ECO:0007669"/>
    <property type="project" value="UniProtKB-SubCell"/>
</dbReference>
<dbReference type="Proteomes" id="UP000053372">
    <property type="component" value="Unassembled WGS sequence"/>
</dbReference>
<feature type="transmembrane region" description="Helical" evidence="6">
    <location>
        <begin position="40"/>
        <end position="63"/>
    </location>
</feature>
<protein>
    <recommendedName>
        <fullName evidence="9">Threonine transporter</fullName>
    </recommendedName>
</protein>